<proteinExistence type="predicted"/>
<dbReference type="AlphaFoldDB" id="A0A1X7HLN5"/>
<dbReference type="PROSITE" id="PS51257">
    <property type="entry name" value="PROKAR_LIPOPROTEIN"/>
    <property type="match status" value="1"/>
</dbReference>
<feature type="signal peptide" evidence="1">
    <location>
        <begin position="1"/>
        <end position="21"/>
    </location>
</feature>
<name>A0A1X7HLN5_9BACL</name>
<dbReference type="EMBL" id="LT840184">
    <property type="protein sequence ID" value="SMF88101.1"/>
    <property type="molecule type" value="Genomic_DNA"/>
</dbReference>
<sequence length="189" mass="21332">MKKTWVFTVLILILLAVTACGNSEGKSVDQSRQLLLKEAELYIKLMEMGETEEAKSSSEFIRNLADGEDKKQFLELADLMDQEDVEKVRALHAKLGGEYIEPKTTSNVLTEANDKFAALSIEAAQIYVESVGPVSLENRTDIADLIKSNYLLLSEEQQNDFEELAKFIENDNKDKAIELHQKLKDKYGL</sequence>
<evidence type="ECO:0000313" key="2">
    <source>
        <dbReference type="EMBL" id="SMF88101.1"/>
    </source>
</evidence>
<organism evidence="2 3">
    <name type="scientific">Paenibacillus uliginis N3/975</name>
    <dbReference type="NCBI Taxonomy" id="1313296"/>
    <lineage>
        <taxon>Bacteria</taxon>
        <taxon>Bacillati</taxon>
        <taxon>Bacillota</taxon>
        <taxon>Bacilli</taxon>
        <taxon>Bacillales</taxon>
        <taxon>Paenibacillaceae</taxon>
        <taxon>Paenibacillus</taxon>
    </lineage>
</organism>
<evidence type="ECO:0000313" key="3">
    <source>
        <dbReference type="Proteomes" id="UP000192940"/>
    </source>
</evidence>
<protein>
    <recommendedName>
        <fullName evidence="4">Lipoprotein</fullName>
    </recommendedName>
</protein>
<keyword evidence="3" id="KW-1185">Reference proteome</keyword>
<keyword evidence="1" id="KW-0732">Signal</keyword>
<reference evidence="2 3" key="1">
    <citation type="submission" date="2017-04" db="EMBL/GenBank/DDBJ databases">
        <authorList>
            <person name="Afonso C.L."/>
            <person name="Miller P.J."/>
            <person name="Scott M.A."/>
            <person name="Spackman E."/>
            <person name="Goraichik I."/>
            <person name="Dimitrov K.M."/>
            <person name="Suarez D.L."/>
            <person name="Swayne D.E."/>
        </authorList>
    </citation>
    <scope>NUCLEOTIDE SEQUENCE [LARGE SCALE GENOMIC DNA]</scope>
    <source>
        <strain evidence="2 3">N3/975</strain>
    </source>
</reference>
<accession>A0A1X7HLN5</accession>
<dbReference type="RefSeq" id="WP_208914888.1">
    <property type="nucleotide sequence ID" value="NZ_LT840184.1"/>
</dbReference>
<evidence type="ECO:0008006" key="4">
    <source>
        <dbReference type="Google" id="ProtNLM"/>
    </source>
</evidence>
<gene>
    <name evidence="2" type="ORF">SAMN05661091_4115</name>
</gene>
<feature type="chain" id="PRO_5038872924" description="Lipoprotein" evidence="1">
    <location>
        <begin position="22"/>
        <end position="189"/>
    </location>
</feature>
<evidence type="ECO:0000256" key="1">
    <source>
        <dbReference type="SAM" id="SignalP"/>
    </source>
</evidence>
<dbReference type="Proteomes" id="UP000192940">
    <property type="component" value="Chromosome I"/>
</dbReference>